<dbReference type="GO" id="GO:0003964">
    <property type="term" value="F:RNA-directed DNA polymerase activity"/>
    <property type="evidence" value="ECO:0007669"/>
    <property type="project" value="UniProtKB-KW"/>
</dbReference>
<accession>A0A0L7LM14</accession>
<evidence type="ECO:0000313" key="2">
    <source>
        <dbReference type="Proteomes" id="UP000037510"/>
    </source>
</evidence>
<proteinExistence type="predicted"/>
<dbReference type="Proteomes" id="UP000037510">
    <property type="component" value="Unassembled WGS sequence"/>
</dbReference>
<keyword evidence="1" id="KW-0548">Nucleotidyltransferase</keyword>
<sequence>MMHIFKRLRSVSDVQTIRLEYIALCQSIISYCGITWGAACNTHLIKLERAQCALLKVAYHKLYRHPTESLYKEVDHLTVKQIYTSSAIQRFHKTSLSTITPTLSNRRTVWSAPRVLTSFGKRNYNYVGPHLYTKLNKQLNIVSLTRGVCKRKVVSWLLTLNYNETERLLITPT</sequence>
<keyword evidence="1" id="KW-0695">RNA-directed DNA polymerase</keyword>
<protein>
    <submittedName>
        <fullName evidence="1">Putative RNA-directed DNA polymerase</fullName>
    </submittedName>
</protein>
<reference evidence="1 2" key="1">
    <citation type="journal article" date="2015" name="Genome Biol. Evol.">
        <title>The genome of winter moth (Operophtera brumata) provides a genomic perspective on sexual dimorphism and phenology.</title>
        <authorList>
            <person name="Derks M.F."/>
            <person name="Smit S."/>
            <person name="Salis L."/>
            <person name="Schijlen E."/>
            <person name="Bossers A."/>
            <person name="Mateman C."/>
            <person name="Pijl A.S."/>
            <person name="de Ridder D."/>
            <person name="Groenen M.A."/>
            <person name="Visser M.E."/>
            <person name="Megens H.J."/>
        </authorList>
    </citation>
    <scope>NUCLEOTIDE SEQUENCE [LARGE SCALE GENOMIC DNA]</scope>
    <source>
        <strain evidence="1">WM2013NL</strain>
        <tissue evidence="1">Head and thorax</tissue>
    </source>
</reference>
<gene>
    <name evidence="1" type="ORF">OBRU01_05692</name>
</gene>
<name>A0A0L7LM14_OPEBR</name>
<comment type="caution">
    <text evidence="1">The sequence shown here is derived from an EMBL/GenBank/DDBJ whole genome shotgun (WGS) entry which is preliminary data.</text>
</comment>
<keyword evidence="2" id="KW-1185">Reference proteome</keyword>
<evidence type="ECO:0000313" key="1">
    <source>
        <dbReference type="EMBL" id="KOB76470.1"/>
    </source>
</evidence>
<dbReference type="AlphaFoldDB" id="A0A0L7LM14"/>
<keyword evidence="1" id="KW-0808">Transferase</keyword>
<dbReference type="EMBL" id="JTDY01000611">
    <property type="protein sequence ID" value="KOB76470.1"/>
    <property type="molecule type" value="Genomic_DNA"/>
</dbReference>
<organism evidence="1 2">
    <name type="scientific">Operophtera brumata</name>
    <name type="common">Winter moth</name>
    <name type="synonym">Phalaena brumata</name>
    <dbReference type="NCBI Taxonomy" id="104452"/>
    <lineage>
        <taxon>Eukaryota</taxon>
        <taxon>Metazoa</taxon>
        <taxon>Ecdysozoa</taxon>
        <taxon>Arthropoda</taxon>
        <taxon>Hexapoda</taxon>
        <taxon>Insecta</taxon>
        <taxon>Pterygota</taxon>
        <taxon>Neoptera</taxon>
        <taxon>Endopterygota</taxon>
        <taxon>Lepidoptera</taxon>
        <taxon>Glossata</taxon>
        <taxon>Ditrysia</taxon>
        <taxon>Geometroidea</taxon>
        <taxon>Geometridae</taxon>
        <taxon>Larentiinae</taxon>
        <taxon>Operophtera</taxon>
    </lineage>
</organism>